<protein>
    <recommendedName>
        <fullName evidence="4">Ankyrin repeat-containing domain protein</fullName>
    </recommendedName>
</protein>
<dbReference type="EMBL" id="KQ964246">
    <property type="protein sequence ID" value="KXJ95123.1"/>
    <property type="molecule type" value="Genomic_DNA"/>
</dbReference>
<evidence type="ECO:0000256" key="1">
    <source>
        <dbReference type="SAM" id="MobiDB-lite"/>
    </source>
</evidence>
<dbReference type="InterPro" id="IPR002110">
    <property type="entry name" value="Ankyrin_rpt"/>
</dbReference>
<reference evidence="3" key="1">
    <citation type="submission" date="2016-02" db="EMBL/GenBank/DDBJ databases">
        <title>Draft genome sequence of Microdochium bolleyi, a fungal endophyte of beachgrass.</title>
        <authorList>
            <consortium name="DOE Joint Genome Institute"/>
            <person name="David A.S."/>
            <person name="May G."/>
            <person name="Haridas S."/>
            <person name="Lim J."/>
            <person name="Wang M."/>
            <person name="Labutti K."/>
            <person name="Lipzen A."/>
            <person name="Barry K."/>
            <person name="Grigoriev I.V."/>
        </authorList>
    </citation>
    <scope>NUCLEOTIDE SEQUENCE [LARGE SCALE GENOMIC DNA]</scope>
    <source>
        <strain evidence="3">J235TASD1</strain>
    </source>
</reference>
<dbReference type="OrthoDB" id="195446at2759"/>
<keyword evidence="3" id="KW-1185">Reference proteome</keyword>
<dbReference type="AlphaFoldDB" id="A0A136JD82"/>
<accession>A0A136JD82</accession>
<organism evidence="2 3">
    <name type="scientific">Microdochium bolleyi</name>
    <dbReference type="NCBI Taxonomy" id="196109"/>
    <lineage>
        <taxon>Eukaryota</taxon>
        <taxon>Fungi</taxon>
        <taxon>Dikarya</taxon>
        <taxon>Ascomycota</taxon>
        <taxon>Pezizomycotina</taxon>
        <taxon>Sordariomycetes</taxon>
        <taxon>Xylariomycetidae</taxon>
        <taxon>Xylariales</taxon>
        <taxon>Microdochiaceae</taxon>
        <taxon>Microdochium</taxon>
    </lineage>
</organism>
<proteinExistence type="predicted"/>
<dbReference type="InParanoid" id="A0A136JD82"/>
<feature type="compositionally biased region" description="Low complexity" evidence="1">
    <location>
        <begin position="212"/>
        <end position="225"/>
    </location>
</feature>
<feature type="region of interest" description="Disordered" evidence="1">
    <location>
        <begin position="330"/>
        <end position="349"/>
    </location>
</feature>
<evidence type="ECO:0000313" key="2">
    <source>
        <dbReference type="EMBL" id="KXJ95123.1"/>
    </source>
</evidence>
<dbReference type="Proteomes" id="UP000070501">
    <property type="component" value="Unassembled WGS sequence"/>
</dbReference>
<dbReference type="Pfam" id="PF13637">
    <property type="entry name" value="Ank_4"/>
    <property type="match status" value="1"/>
</dbReference>
<dbReference type="SUPFAM" id="SSF48403">
    <property type="entry name" value="Ankyrin repeat"/>
    <property type="match status" value="1"/>
</dbReference>
<evidence type="ECO:0000313" key="3">
    <source>
        <dbReference type="Proteomes" id="UP000070501"/>
    </source>
</evidence>
<name>A0A136JD82_9PEZI</name>
<dbReference type="InterPro" id="IPR036770">
    <property type="entry name" value="Ankyrin_rpt-contain_sf"/>
</dbReference>
<feature type="compositionally biased region" description="Basic and acidic residues" evidence="1">
    <location>
        <begin position="199"/>
        <end position="211"/>
    </location>
</feature>
<sequence length="380" mass="41234">MMAYCIFTLPTLSTAAIRRALVLYRQTARQRLQHDKITKTYTPSAPKTTATRRQRLVRQIMRLGGGDTPAARAVYLTAAQTYERFAVVASIVLTAATAHMPLSPPQQQKEDDGSGSEAADIEVNAIELSCSCVNVARTGRILLQSVADVQVGDQPCATARASEALSPVYTEVYPPPFQDLAKRGEEDAPAYALRNELTREQASIHRSDETRSQSPSQLSSKSVPSFGSPRQSARLNPFQATTDVLRVKAESLVAALCEVASRGEIAQLRALVAGASIDGCDEQGRTALMCAVLNRPFEAAQFLVAEPGCNCHVMSTRRVGSQRCRTLSMRGTLDGQAGPGTQRPRRPKRRLEAAVLCPVRSRRHAGRVDRVAATPRPCHA</sequence>
<dbReference type="STRING" id="196109.A0A136JD82"/>
<dbReference type="Gene3D" id="1.25.40.20">
    <property type="entry name" value="Ankyrin repeat-containing domain"/>
    <property type="match status" value="1"/>
</dbReference>
<evidence type="ECO:0008006" key="4">
    <source>
        <dbReference type="Google" id="ProtNLM"/>
    </source>
</evidence>
<gene>
    <name evidence="2" type="ORF">Micbo1qcDRAFT_24383</name>
</gene>
<feature type="region of interest" description="Disordered" evidence="1">
    <location>
        <begin position="199"/>
        <end position="234"/>
    </location>
</feature>